<evidence type="ECO:0000259" key="1">
    <source>
        <dbReference type="Pfam" id="PF01370"/>
    </source>
</evidence>
<accession>A0ABQ6PKK8</accession>
<proteinExistence type="predicted"/>
<dbReference type="InterPro" id="IPR001509">
    <property type="entry name" value="Epimerase_deHydtase"/>
</dbReference>
<name>A0ABQ6PKK8_9BACT</name>
<organism evidence="2 3">
    <name type="scientific">Algoriphagus confluentis</name>
    <dbReference type="NCBI Taxonomy" id="1697556"/>
    <lineage>
        <taxon>Bacteria</taxon>
        <taxon>Pseudomonadati</taxon>
        <taxon>Bacteroidota</taxon>
        <taxon>Cytophagia</taxon>
        <taxon>Cytophagales</taxon>
        <taxon>Cyclobacteriaceae</taxon>
        <taxon>Algoriphagus</taxon>
    </lineage>
</organism>
<dbReference type="EMBL" id="BTPD01000003">
    <property type="protein sequence ID" value="GMQ28464.1"/>
    <property type="molecule type" value="Genomic_DNA"/>
</dbReference>
<reference evidence="2 3" key="1">
    <citation type="submission" date="2023-08" db="EMBL/GenBank/DDBJ databases">
        <title>Draft genome sequence of Algoriphagus confluentis.</title>
        <authorList>
            <person name="Takatani N."/>
            <person name="Hosokawa M."/>
            <person name="Sawabe T."/>
        </authorList>
    </citation>
    <scope>NUCLEOTIDE SEQUENCE [LARGE SCALE GENOMIC DNA]</scope>
    <source>
        <strain evidence="2 3">NBRC 111222</strain>
    </source>
</reference>
<dbReference type="Pfam" id="PF01370">
    <property type="entry name" value="Epimerase"/>
    <property type="match status" value="1"/>
</dbReference>
<dbReference type="Proteomes" id="UP001338309">
    <property type="component" value="Unassembled WGS sequence"/>
</dbReference>
<evidence type="ECO:0000313" key="3">
    <source>
        <dbReference type="Proteomes" id="UP001338309"/>
    </source>
</evidence>
<dbReference type="RefSeq" id="WP_338223216.1">
    <property type="nucleotide sequence ID" value="NZ_BTPD01000003.1"/>
</dbReference>
<keyword evidence="3" id="KW-1185">Reference proteome</keyword>
<protein>
    <submittedName>
        <fullName evidence="2">NAD(P)H-binding protein</fullName>
    </submittedName>
</protein>
<evidence type="ECO:0000313" key="2">
    <source>
        <dbReference type="EMBL" id="GMQ28464.1"/>
    </source>
</evidence>
<gene>
    <name evidence="2" type="ORF">Aconfl_11070</name>
</gene>
<sequence length="467" mass="53440">MSISSSSTSRPLTVAIAGAGGYIGSWFIEKFKSKYNLIGLSRRKVKSNPYPELEWRQVELYSISSTIEALKGVDVAIYLVHSMNASTRLNQGSFEDTDLLLADNFSRAAEMNGIRQIIYLGGLIPDEPEEKLSRHLKSRLEVEKTLGSRGSKLTALRASIIVGPGGSSFDMIKNLVRKLPVLMCPQWTESLTQPISLRDTLDIIDTCIGNCSVYGQVIEIGSNEVMSYRRMLEKTAASMGKKRLVFSIPVFSLGLSKFWVGLFGESPPQLVSPLVESLKHTLIISDRLAFKEKQIRYLTYEESVQVALTTKELPNLPDFYRNKGVKNTVRSIQRIPNKGRNSALWVANRYYLWLPKFFRFLVNGKVSNQGEIGFHLLWGKKPMLQLTLIPDRSDEQRQLFYITGGWLVKRFDYGWMEFREVLDSRYIVSAIHEFVPRLPWIIYINTQAKLHLWVMNRFKRYLEKKSE</sequence>
<comment type="caution">
    <text evidence="2">The sequence shown here is derived from an EMBL/GenBank/DDBJ whole genome shotgun (WGS) entry which is preliminary data.</text>
</comment>
<feature type="domain" description="NAD-dependent epimerase/dehydratase" evidence="1">
    <location>
        <begin position="15"/>
        <end position="122"/>
    </location>
</feature>
<dbReference type="SUPFAM" id="SSF51735">
    <property type="entry name" value="NAD(P)-binding Rossmann-fold domains"/>
    <property type="match status" value="1"/>
</dbReference>
<dbReference type="Gene3D" id="3.40.50.720">
    <property type="entry name" value="NAD(P)-binding Rossmann-like Domain"/>
    <property type="match status" value="1"/>
</dbReference>
<dbReference type="InterPro" id="IPR036291">
    <property type="entry name" value="NAD(P)-bd_dom_sf"/>
</dbReference>